<dbReference type="CDD" id="cd01949">
    <property type="entry name" value="GGDEF"/>
    <property type="match status" value="1"/>
</dbReference>
<reference evidence="3" key="1">
    <citation type="journal article" date="2021" name="bioRxiv">
        <title>Unraveling nitrogen, sulfur and carbon metabolic pathways and microbial community transcriptional responses to substrate deprivation and toxicity stresses in a bioreactor mimicking anoxic brackish coastal sediment conditions.</title>
        <authorList>
            <person name="Martins P.D."/>
            <person name="Echeveste M.J."/>
            <person name="Arshad A."/>
            <person name="Kurth J."/>
            <person name="Ouboter H."/>
            <person name="Jetten M.S.M."/>
            <person name="Welte C.U."/>
        </authorList>
    </citation>
    <scope>NUCLEOTIDE SEQUENCE</scope>
    <source>
        <strain evidence="3">MAG_39</strain>
    </source>
</reference>
<name>A0A953M218_9BACT</name>
<sequence length="317" mass="35226">MFSSLRNACISVEPLSTPIMVSRALEQFAASRDIDLLPVVEGGALKALYFKDCIPFILGCENGRACKSYLPSEVVREMPSLDIRAGEKASMEALKEAVKGESSLALFAERLFLGIVPLKQLMLFIHKNEIKEAITLNPLTGLPGNYSIEKEFERRVGREPFVVCYVDINDFKVYNDQYGITQGDEIIKYTAYVLGEACKGHFVGHVGGDDFILMLPESGAAEVFQRVGATFDNRVPSFYSERHRELGYVTAKDRQGVIRKFGFMHLSMAAMVIKEKCNFQEVTASLASLKAYVKTESKSKGQSFHAFDKRKVGGKAS</sequence>
<keyword evidence="3" id="KW-0548">Nucleotidyltransferase</keyword>
<keyword evidence="3" id="KW-0808">Transferase</keyword>
<dbReference type="InterPro" id="IPR043128">
    <property type="entry name" value="Rev_trsase/Diguanyl_cyclase"/>
</dbReference>
<evidence type="ECO:0000313" key="4">
    <source>
        <dbReference type="Proteomes" id="UP000705867"/>
    </source>
</evidence>
<dbReference type="EC" id="2.7.7.65" evidence="1"/>
<gene>
    <name evidence="3" type="ORF">K8I29_12155</name>
</gene>
<dbReference type="SMART" id="SM00267">
    <property type="entry name" value="GGDEF"/>
    <property type="match status" value="1"/>
</dbReference>
<accession>A0A953M218</accession>
<protein>
    <recommendedName>
        <fullName evidence="1">diguanylate cyclase</fullName>
        <ecNumber evidence="1">2.7.7.65</ecNumber>
    </recommendedName>
</protein>
<evidence type="ECO:0000259" key="2">
    <source>
        <dbReference type="PROSITE" id="PS50887"/>
    </source>
</evidence>
<dbReference type="Pfam" id="PF00990">
    <property type="entry name" value="GGDEF"/>
    <property type="match status" value="1"/>
</dbReference>
<evidence type="ECO:0000313" key="3">
    <source>
        <dbReference type="EMBL" id="MBZ0156947.1"/>
    </source>
</evidence>
<evidence type="ECO:0000256" key="1">
    <source>
        <dbReference type="ARBA" id="ARBA00012528"/>
    </source>
</evidence>
<dbReference type="InterPro" id="IPR000160">
    <property type="entry name" value="GGDEF_dom"/>
</dbReference>
<proteinExistence type="predicted"/>
<dbReference type="InterPro" id="IPR050469">
    <property type="entry name" value="Diguanylate_Cyclase"/>
</dbReference>
<dbReference type="NCBIfam" id="TIGR00254">
    <property type="entry name" value="GGDEF"/>
    <property type="match status" value="1"/>
</dbReference>
<dbReference type="GO" id="GO:0052621">
    <property type="term" value="F:diguanylate cyclase activity"/>
    <property type="evidence" value="ECO:0007669"/>
    <property type="project" value="UniProtKB-EC"/>
</dbReference>
<dbReference type="PANTHER" id="PTHR45138">
    <property type="entry name" value="REGULATORY COMPONENTS OF SENSORY TRANSDUCTION SYSTEM"/>
    <property type="match status" value="1"/>
</dbReference>
<dbReference type="InterPro" id="IPR029787">
    <property type="entry name" value="Nucleotide_cyclase"/>
</dbReference>
<dbReference type="Gene3D" id="3.30.70.270">
    <property type="match status" value="1"/>
</dbReference>
<dbReference type="SUPFAM" id="SSF55073">
    <property type="entry name" value="Nucleotide cyclase"/>
    <property type="match status" value="1"/>
</dbReference>
<reference evidence="3" key="2">
    <citation type="submission" date="2021-08" db="EMBL/GenBank/DDBJ databases">
        <authorList>
            <person name="Dalcin Martins P."/>
        </authorList>
    </citation>
    <scope>NUCLEOTIDE SEQUENCE</scope>
    <source>
        <strain evidence="3">MAG_39</strain>
    </source>
</reference>
<dbReference type="AlphaFoldDB" id="A0A953M218"/>
<feature type="domain" description="GGDEF" evidence="2">
    <location>
        <begin position="159"/>
        <end position="306"/>
    </location>
</feature>
<dbReference type="GO" id="GO:0043709">
    <property type="term" value="P:cell adhesion involved in single-species biofilm formation"/>
    <property type="evidence" value="ECO:0007669"/>
    <property type="project" value="TreeGrafter"/>
</dbReference>
<organism evidence="3 4">
    <name type="scientific">Candidatus Nitrobium versatile</name>
    <dbReference type="NCBI Taxonomy" id="2884831"/>
    <lineage>
        <taxon>Bacteria</taxon>
        <taxon>Pseudomonadati</taxon>
        <taxon>Nitrospirota</taxon>
        <taxon>Nitrospiria</taxon>
        <taxon>Nitrospirales</taxon>
        <taxon>Nitrospiraceae</taxon>
        <taxon>Candidatus Nitrobium</taxon>
    </lineage>
</organism>
<dbReference type="PANTHER" id="PTHR45138:SF25">
    <property type="entry name" value="GGDEF DOMAIN PROTEIN"/>
    <property type="match status" value="1"/>
</dbReference>
<dbReference type="GO" id="GO:1902201">
    <property type="term" value="P:negative regulation of bacterial-type flagellum-dependent cell motility"/>
    <property type="evidence" value="ECO:0007669"/>
    <property type="project" value="TreeGrafter"/>
</dbReference>
<dbReference type="EMBL" id="JAIOIV010000098">
    <property type="protein sequence ID" value="MBZ0156947.1"/>
    <property type="molecule type" value="Genomic_DNA"/>
</dbReference>
<dbReference type="PROSITE" id="PS50887">
    <property type="entry name" value="GGDEF"/>
    <property type="match status" value="1"/>
</dbReference>
<dbReference type="Proteomes" id="UP000705867">
    <property type="component" value="Unassembled WGS sequence"/>
</dbReference>
<comment type="caution">
    <text evidence="3">The sequence shown here is derived from an EMBL/GenBank/DDBJ whole genome shotgun (WGS) entry which is preliminary data.</text>
</comment>
<dbReference type="GO" id="GO:0005886">
    <property type="term" value="C:plasma membrane"/>
    <property type="evidence" value="ECO:0007669"/>
    <property type="project" value="TreeGrafter"/>
</dbReference>